<accession>A0A1R1AMC2</accession>
<organism evidence="1 2">
    <name type="scientific">Paenibacillus lautus</name>
    <name type="common">Bacillus lautus</name>
    <dbReference type="NCBI Taxonomy" id="1401"/>
    <lineage>
        <taxon>Bacteria</taxon>
        <taxon>Bacillati</taxon>
        <taxon>Bacillota</taxon>
        <taxon>Bacilli</taxon>
        <taxon>Bacillales</taxon>
        <taxon>Paenibacillaceae</taxon>
        <taxon>Paenibacillus</taxon>
    </lineage>
</organism>
<proteinExistence type="predicted"/>
<dbReference type="Pfam" id="PF14337">
    <property type="entry name" value="Abi_alpha"/>
    <property type="match status" value="1"/>
</dbReference>
<evidence type="ECO:0008006" key="3">
    <source>
        <dbReference type="Google" id="ProtNLM"/>
    </source>
</evidence>
<protein>
    <recommendedName>
        <fullName evidence="3">DUF4393 domain-containing protein</fullName>
    </recommendedName>
</protein>
<dbReference type="AlphaFoldDB" id="A0A1R1AMC2"/>
<dbReference type="STRING" id="1401.BK123_32565"/>
<gene>
    <name evidence="1" type="ORF">BK123_32565</name>
</gene>
<dbReference type="Gene3D" id="3.30.110.190">
    <property type="match status" value="1"/>
</dbReference>
<sequence>MNIEEIANTVKAAKDAGVPVDKFLDNSFDKPTSELGEGLANLFWLVFSPIHAARASLEPRIHHFRKNLEEKLSKIPSENLVEPPLNIVGPALESAKYYIDDENISEMFAKLISSSMDSRNQNKAHPAFVEIIKQLSPFDASNLKFLVENQNEFGIINIDLYTRHPVSNASGSTTIGLNILPFPGLDFTSQRDYLSSQDNLERLKIIEITFDRHYLEENKYAIFENHPFCQFIRDTASTSEMSDGSEIVGIRDRRGIWGFTSLGRNFATCCLG</sequence>
<dbReference type="EMBL" id="MRTF01000020">
    <property type="protein sequence ID" value="OME86537.1"/>
    <property type="molecule type" value="Genomic_DNA"/>
</dbReference>
<dbReference type="Proteomes" id="UP000187074">
    <property type="component" value="Unassembled WGS sequence"/>
</dbReference>
<reference evidence="1 2" key="1">
    <citation type="submission" date="2016-11" db="EMBL/GenBank/DDBJ databases">
        <title>Paenibacillus species isolates.</title>
        <authorList>
            <person name="Beno S.M."/>
        </authorList>
    </citation>
    <scope>NUCLEOTIDE SEQUENCE [LARGE SCALE GENOMIC DNA]</scope>
    <source>
        <strain evidence="1 2">FSL F4-0100</strain>
    </source>
</reference>
<evidence type="ECO:0000313" key="1">
    <source>
        <dbReference type="EMBL" id="OME86537.1"/>
    </source>
</evidence>
<dbReference type="RefSeq" id="WP_076326441.1">
    <property type="nucleotide sequence ID" value="NZ_MRTF01000020.1"/>
</dbReference>
<dbReference type="InterPro" id="IPR025506">
    <property type="entry name" value="Abi_alpha"/>
</dbReference>
<name>A0A1R1AMC2_PAELA</name>
<evidence type="ECO:0000313" key="2">
    <source>
        <dbReference type="Proteomes" id="UP000187074"/>
    </source>
</evidence>
<comment type="caution">
    <text evidence="1">The sequence shown here is derived from an EMBL/GenBank/DDBJ whole genome shotgun (WGS) entry which is preliminary data.</text>
</comment>